<evidence type="ECO:0000313" key="1">
    <source>
        <dbReference type="EMBL" id="MBP2025885.1"/>
    </source>
</evidence>
<organism evidence="1 2">
    <name type="scientific">Peptoniphilus stercorisuis</name>
    <dbReference type="NCBI Taxonomy" id="1436965"/>
    <lineage>
        <taxon>Bacteria</taxon>
        <taxon>Bacillati</taxon>
        <taxon>Bacillota</taxon>
        <taxon>Tissierellia</taxon>
        <taxon>Tissierellales</taxon>
        <taxon>Peptoniphilaceae</taxon>
        <taxon>Peptoniphilus</taxon>
    </lineage>
</organism>
<dbReference type="CDD" id="cd07040">
    <property type="entry name" value="HP"/>
    <property type="match status" value="1"/>
</dbReference>
<accession>A0ABS4KDP7</accession>
<comment type="caution">
    <text evidence="1">The sequence shown here is derived from an EMBL/GenBank/DDBJ whole genome shotgun (WGS) entry which is preliminary data.</text>
</comment>
<dbReference type="EMBL" id="JAGGLJ010000014">
    <property type="protein sequence ID" value="MBP2025885.1"/>
    <property type="molecule type" value="Genomic_DNA"/>
</dbReference>
<keyword evidence="2" id="KW-1185">Reference proteome</keyword>
<dbReference type="Gene3D" id="3.40.50.1240">
    <property type="entry name" value="Phosphoglycerate mutase-like"/>
    <property type="match status" value="1"/>
</dbReference>
<proteinExistence type="predicted"/>
<dbReference type="GO" id="GO:0016787">
    <property type="term" value="F:hydrolase activity"/>
    <property type="evidence" value="ECO:0007669"/>
    <property type="project" value="UniProtKB-KW"/>
</dbReference>
<dbReference type="Pfam" id="PF00300">
    <property type="entry name" value="His_Phos_1"/>
    <property type="match status" value="1"/>
</dbReference>
<evidence type="ECO:0000313" key="2">
    <source>
        <dbReference type="Proteomes" id="UP001519306"/>
    </source>
</evidence>
<name>A0ABS4KDP7_9FIRM</name>
<gene>
    <name evidence="1" type="ORF">J2Z71_001434</name>
</gene>
<dbReference type="SMART" id="SM00855">
    <property type="entry name" value="PGAM"/>
    <property type="match status" value="1"/>
</dbReference>
<dbReference type="Proteomes" id="UP001519306">
    <property type="component" value="Unassembled WGS sequence"/>
</dbReference>
<protein>
    <submittedName>
        <fullName evidence="1">Phosphohistidine phosphatase</fullName>
        <ecNumber evidence="1">3.1.3.-</ecNumber>
    </submittedName>
</protein>
<dbReference type="RefSeq" id="WP_210061551.1">
    <property type="nucleotide sequence ID" value="NZ_JAGGLJ010000014.1"/>
</dbReference>
<dbReference type="EC" id="3.1.3.-" evidence="1"/>
<sequence length="131" mass="15243">MKIYFIRHGIAEAFADSDFQRELTLEGKIKLNDTFREFAKIFDEEEYLIYSSPLVRAVQSAEILSNKLGEDFEIKDYLAGFSIEELEKELKKDNCNAYILVTHEPYISQAIYDKTKKLLNISRGSIHILEI</sequence>
<reference evidence="1 2" key="1">
    <citation type="submission" date="2021-03" db="EMBL/GenBank/DDBJ databases">
        <title>Genomic Encyclopedia of Type Strains, Phase IV (KMG-IV): sequencing the most valuable type-strain genomes for metagenomic binning, comparative biology and taxonomic classification.</title>
        <authorList>
            <person name="Goeker M."/>
        </authorList>
    </citation>
    <scope>NUCLEOTIDE SEQUENCE [LARGE SCALE GENOMIC DNA]</scope>
    <source>
        <strain evidence="1 2">DSM 27563</strain>
    </source>
</reference>
<dbReference type="SUPFAM" id="SSF53254">
    <property type="entry name" value="Phosphoglycerate mutase-like"/>
    <property type="match status" value="1"/>
</dbReference>
<keyword evidence="1" id="KW-0378">Hydrolase</keyword>
<dbReference type="InterPro" id="IPR013078">
    <property type="entry name" value="His_Pase_superF_clade-1"/>
</dbReference>
<dbReference type="InterPro" id="IPR029033">
    <property type="entry name" value="His_PPase_superfam"/>
</dbReference>